<dbReference type="EMBL" id="JAPTMU010000006">
    <property type="protein sequence ID" value="KAJ4942314.1"/>
    <property type="molecule type" value="Genomic_DNA"/>
</dbReference>
<dbReference type="Proteomes" id="UP001219934">
    <property type="component" value="Unassembled WGS sequence"/>
</dbReference>
<evidence type="ECO:0000313" key="1">
    <source>
        <dbReference type="EMBL" id="KAJ4942314.1"/>
    </source>
</evidence>
<protein>
    <submittedName>
        <fullName evidence="1">Uncharacterized protein</fullName>
    </submittedName>
</protein>
<name>A0AAD6BCV4_9TELE</name>
<organism evidence="1 2">
    <name type="scientific">Pogonophryne albipinna</name>
    <dbReference type="NCBI Taxonomy" id="1090488"/>
    <lineage>
        <taxon>Eukaryota</taxon>
        <taxon>Metazoa</taxon>
        <taxon>Chordata</taxon>
        <taxon>Craniata</taxon>
        <taxon>Vertebrata</taxon>
        <taxon>Euteleostomi</taxon>
        <taxon>Actinopterygii</taxon>
        <taxon>Neopterygii</taxon>
        <taxon>Teleostei</taxon>
        <taxon>Neoteleostei</taxon>
        <taxon>Acanthomorphata</taxon>
        <taxon>Eupercaria</taxon>
        <taxon>Perciformes</taxon>
        <taxon>Notothenioidei</taxon>
        <taxon>Pogonophryne</taxon>
    </lineage>
</organism>
<comment type="caution">
    <text evidence="1">The sequence shown here is derived from an EMBL/GenBank/DDBJ whole genome shotgun (WGS) entry which is preliminary data.</text>
</comment>
<accession>A0AAD6BCV4</accession>
<reference evidence="1" key="1">
    <citation type="submission" date="2022-11" db="EMBL/GenBank/DDBJ databases">
        <title>Chromosome-level genome of Pogonophryne albipinna.</title>
        <authorList>
            <person name="Jo E."/>
        </authorList>
    </citation>
    <scope>NUCLEOTIDE SEQUENCE</scope>
    <source>
        <strain evidence="1">SGF0006</strain>
        <tissue evidence="1">Muscle</tissue>
    </source>
</reference>
<gene>
    <name evidence="1" type="ORF">JOQ06_012180</name>
</gene>
<evidence type="ECO:0000313" key="2">
    <source>
        <dbReference type="Proteomes" id="UP001219934"/>
    </source>
</evidence>
<sequence>MFSVKCQSSALGHLLSQILEAIKKIKSGAPVGEMDPAAAARYATFGFLITGPVSHIFYQLMEVQTSATGSAYFCPWLSADVLLCYEHPGGKRMERL</sequence>
<proteinExistence type="predicted"/>
<dbReference type="AlphaFoldDB" id="A0AAD6BCV4"/>
<keyword evidence="2" id="KW-1185">Reference proteome</keyword>